<accession>A0A1H6FIT1</accession>
<reference evidence="2" key="1">
    <citation type="submission" date="2016-10" db="EMBL/GenBank/DDBJ databases">
        <authorList>
            <person name="Varghese N."/>
            <person name="Submissions S."/>
        </authorList>
    </citation>
    <scope>NUCLEOTIDE SEQUENCE [LARGE SCALE GENOMIC DNA]</scope>
    <source>
        <strain evidence="2">ATCC 35263</strain>
    </source>
</reference>
<evidence type="ECO:0000313" key="2">
    <source>
        <dbReference type="Proteomes" id="UP000222056"/>
    </source>
</evidence>
<sequence length="62" mass="7136">MPQQTPERAQPVAHLLRPQRTLPLLPVELRQVEVIPRDRVHLGYWVGDLCEQGCELPLESVQ</sequence>
<name>A0A1H6FIT1_THEAL</name>
<dbReference type="AlphaFoldDB" id="A0A1H6FIT1"/>
<dbReference type="Proteomes" id="UP000222056">
    <property type="component" value="Unassembled WGS sequence"/>
</dbReference>
<gene>
    <name evidence="1" type="ORF">SAMN02745716_0537</name>
</gene>
<dbReference type="EMBL" id="FNWJ01000001">
    <property type="protein sequence ID" value="SEH10746.1"/>
    <property type="molecule type" value="Genomic_DNA"/>
</dbReference>
<evidence type="ECO:0000313" key="1">
    <source>
        <dbReference type="EMBL" id="SEH10746.1"/>
    </source>
</evidence>
<protein>
    <submittedName>
        <fullName evidence="1">Uncharacterized protein</fullName>
    </submittedName>
</protein>
<proteinExistence type="predicted"/>
<organism evidence="1 2">
    <name type="scientific">Thermoleophilum album</name>
    <dbReference type="NCBI Taxonomy" id="29539"/>
    <lineage>
        <taxon>Bacteria</taxon>
        <taxon>Bacillati</taxon>
        <taxon>Actinomycetota</taxon>
        <taxon>Thermoleophilia</taxon>
        <taxon>Thermoleophilales</taxon>
        <taxon>Thermoleophilaceae</taxon>
        <taxon>Thermoleophilum</taxon>
    </lineage>
</organism>
<keyword evidence="2" id="KW-1185">Reference proteome</keyword>